<name>A0A286M3M9_9VIRU</name>
<dbReference type="KEGG" id="vg:80549585"/>
<dbReference type="Proteomes" id="UP000500971">
    <property type="component" value="Genome"/>
</dbReference>
<evidence type="ECO:0000313" key="2">
    <source>
        <dbReference type="Proteomes" id="UP000500971"/>
    </source>
</evidence>
<proteinExistence type="predicted"/>
<accession>A0A286M3M9</accession>
<evidence type="ECO:0000313" key="1">
    <source>
        <dbReference type="EMBL" id="ASV63093.1"/>
    </source>
</evidence>
<reference evidence="1 2" key="1">
    <citation type="journal article" date="2017" name="Nat. Commun.">
        <title>A dsRNA virus with filamentous viral particles.</title>
        <authorList>
            <person name="Jia H."/>
            <person name="Dong K."/>
            <person name="Zhou L."/>
            <person name="Wang G."/>
            <person name="Hong N."/>
            <person name="Jiang D."/>
            <person name="Xu W."/>
        </authorList>
    </citation>
    <scope>NUCLEOTIDE SEQUENCE [LARGE SCALE GENOMIC DNA]</scope>
    <source>
        <strain evidence="1 2">LT-3-1</strain>
    </source>
</reference>
<dbReference type="RefSeq" id="YP_010839673.1">
    <property type="nucleotide sequence ID" value="NC_078029.1"/>
</dbReference>
<sequence length="692" mass="74239">MADLARLRHMLLEPDHAGLLLSAMCHHLLPDASDVPNVDYDTMPLVRDWILAARAPLLGPGLPLTLPDLTTAQGTLKAMDSHSIDVSVSILRDMRVMDDAFDKVTRGAATGRTAVSAPGAASFSAQSGMEFAVYDALVEAGFGGVKDALKRLQSYLSATRAELRIVNHQFSRSRTAAVLSAPGASVHSPRVLCVTPYFTSREAARLYISVVMARDLRLVSATTAVSRATTVLGYAARASLTSLRRVVEPAKAIVKDFSFNPKSLSFDNADGVPVYTITDRTPSVVVAFTLVLSRGAVDVNDEVSALRCNLDVPGDMTPWVDFYSRLEPDLRRFLVGAAFCLRDARLERDVPPGGADLNKDSGLSYYARDRSAKARNTSACVNRMEEVACLMRSRGFDVTALTFVVEWHGDVDYDVVVGAGAYTGATVAVDVGQGAFYVGDPGSRDIDETADTTGAFVCIVPHAATRGLSRMPIVSYNATDSVTQRVEKVAVALRGSGPPPRVVYVCGGLTAKDVSPMDLTQGNVARVHLLSAATIDVVFQCSDVLFPSVCEHQFDLGERAFDSLEVGVLCSSCQSFEGVVALVEDALAVPGSSLVKPRSSYAHNMHYSLEVCPSFDPDVAGERTARCLDATVAANRARNAEWPTFVPARGSRRARHEEYGVHAKEIIEAAYGMMANVGNVGDEFETVVDSVV</sequence>
<dbReference type="GeneID" id="80549585"/>
<protein>
    <submittedName>
        <fullName evidence="1">Uncharacterized protein</fullName>
    </submittedName>
</protein>
<dbReference type="EMBL" id="KX778767">
    <property type="protein sequence ID" value="ASV63093.1"/>
    <property type="molecule type" value="Genomic_RNA"/>
</dbReference>
<keyword evidence="2" id="KW-1185">Reference proteome</keyword>
<organism evidence="1 2">
    <name type="scientific">Colletotrichum camelliae filamentous virus 1</name>
    <dbReference type="NCBI Taxonomy" id="2029458"/>
    <lineage>
        <taxon>Viruses</taxon>
        <taxon>Riboviria</taxon>
        <taxon>Riboviria incertae sedis</taxon>
        <taxon>Polymycoviridae</taxon>
        <taxon>Polymycovirus</taxon>
        <taxon>Polymycovirus colletotrichi</taxon>
        <taxon>Colletotrichum camelliae polymycovirus 1</taxon>
    </lineage>
</organism>